<evidence type="ECO:0000256" key="1">
    <source>
        <dbReference type="SAM" id="SignalP"/>
    </source>
</evidence>
<accession>A0A2N2E9J9</accession>
<dbReference type="EMBL" id="PHAI01000002">
    <property type="protein sequence ID" value="PKM91391.1"/>
    <property type="molecule type" value="Genomic_DNA"/>
</dbReference>
<evidence type="ECO:0000313" key="3">
    <source>
        <dbReference type="Proteomes" id="UP000233517"/>
    </source>
</evidence>
<comment type="caution">
    <text evidence="2">The sequence shown here is derived from an EMBL/GenBank/DDBJ whole genome shotgun (WGS) entry which is preliminary data.</text>
</comment>
<name>A0A2N2E9J9_9BACT</name>
<protein>
    <submittedName>
        <fullName evidence="2">Uncharacterized protein</fullName>
    </submittedName>
</protein>
<dbReference type="Proteomes" id="UP000233517">
    <property type="component" value="Unassembled WGS sequence"/>
</dbReference>
<feature type="signal peptide" evidence="1">
    <location>
        <begin position="1"/>
        <end position="19"/>
    </location>
</feature>
<sequence length="296" mass="32956">MKKIICLSIFGLLTSMLSAQDMSGALDLKNSSYTTFGDNWGFVYGEDSVNVFKTGKGYFNLTEFNVFLPERSPDYRLGISALFLMGKDGLSQVLPREDQGYNYHYRVGTYSKIGLGMIARFEDLIPGEVSIGAGVLYEKSKFDINKWSGDQIISYSDDISRFGFSAKLGVVVSGREDQAWLKKTEVSAFGEYFLKPDVDGLCFDYGAELNINLVSLFEISKFYVAPVLGAAIRENPMFSLGISPIISGGIAISSKNIRADLFKLTYQRRIYWQSSVPYSGIDGIFFSVNLGAFLDW</sequence>
<feature type="chain" id="PRO_5014930002" evidence="1">
    <location>
        <begin position="20"/>
        <end position="296"/>
    </location>
</feature>
<keyword evidence="1" id="KW-0732">Signal</keyword>
<organism evidence="2 3">
    <name type="scientific">Candidatus Falkowbacteria bacterium HGW-Falkowbacteria-1</name>
    <dbReference type="NCBI Taxonomy" id="2013768"/>
    <lineage>
        <taxon>Bacteria</taxon>
        <taxon>Candidatus Falkowiibacteriota</taxon>
    </lineage>
</organism>
<proteinExistence type="predicted"/>
<reference evidence="2 3" key="1">
    <citation type="journal article" date="2017" name="ISME J.">
        <title>Potential for microbial H2 and metal transformations associated with novel bacteria and archaea in deep terrestrial subsurface sediments.</title>
        <authorList>
            <person name="Hernsdorf A.W."/>
            <person name="Amano Y."/>
            <person name="Miyakawa K."/>
            <person name="Ise K."/>
            <person name="Suzuki Y."/>
            <person name="Anantharaman K."/>
            <person name="Probst A."/>
            <person name="Burstein D."/>
            <person name="Thomas B.C."/>
            <person name="Banfield J.F."/>
        </authorList>
    </citation>
    <scope>NUCLEOTIDE SEQUENCE [LARGE SCALE GENOMIC DNA]</scope>
    <source>
        <strain evidence="2">HGW-Falkowbacteria-1</strain>
    </source>
</reference>
<gene>
    <name evidence="2" type="ORF">CVU82_02225</name>
</gene>
<evidence type="ECO:0000313" key="2">
    <source>
        <dbReference type="EMBL" id="PKM91391.1"/>
    </source>
</evidence>
<dbReference type="AlphaFoldDB" id="A0A2N2E9J9"/>